<gene>
    <name evidence="10" type="ORF">TTHERM_00077080</name>
</gene>
<dbReference type="GO" id="GO:0048250">
    <property type="term" value="P:iron import into the mitochondrion"/>
    <property type="evidence" value="ECO:0007669"/>
    <property type="project" value="TreeGrafter"/>
</dbReference>
<evidence type="ECO:0000256" key="5">
    <source>
        <dbReference type="ARBA" id="ARBA00022989"/>
    </source>
</evidence>
<dbReference type="STRING" id="312017.Q23G56"/>
<keyword evidence="11" id="KW-1185">Reference proteome</keyword>
<comment type="similarity">
    <text evidence="2 9">Belongs to the mitochondrial carrier (TC 2.A.29) family.</text>
</comment>
<evidence type="ECO:0000256" key="7">
    <source>
        <dbReference type="ARBA" id="ARBA00023136"/>
    </source>
</evidence>
<dbReference type="InParanoid" id="Q23G56"/>
<dbReference type="GeneID" id="7846844"/>
<name>Q23G56_TETTS</name>
<dbReference type="HOGENOM" id="CLU_015166_3_1_1"/>
<sequence length="350" mass="39588">MISAAEDKELTFEWEVRENDIPYSKHMIAGCIAGMIEHSTMFPFDNIKTHSQVTKNMNFFQIVRQLHSEGGIPAFYRGIGLVACGSMPAHAAFFSIYELARVKFGVNDEEHHPYLFALTGACAQFLHDLIMTPIDVIKQRKQISNLPANDIIRNMIRTEGYTSLIRSFPVTYLMNLPLSAILVGANETLKVAFQKSYNHNFLSYFTCAGVAGAIAATLTTPFDVIKTKLQTQDIYQKYCSACDMTNENKQVTNKKGNNINNQFKKQQQAQAAYNFSSKVNGCEINEQVVCRKAKYESFLQTFKLILQEEGVRGLFRGFGSRIIIFSPSSAISWASYETMKRYLLKKIPTH</sequence>
<proteinExistence type="inferred from homology"/>
<dbReference type="InterPro" id="IPR018108">
    <property type="entry name" value="MCP_transmembrane"/>
</dbReference>
<dbReference type="AlphaFoldDB" id="Q23G56"/>
<dbReference type="EMBL" id="GG662704">
    <property type="protein sequence ID" value="EAR95404.2"/>
    <property type="molecule type" value="Genomic_DNA"/>
</dbReference>
<dbReference type="Proteomes" id="UP000009168">
    <property type="component" value="Unassembled WGS sequence"/>
</dbReference>
<keyword evidence="6" id="KW-0496">Mitochondrion</keyword>
<evidence type="ECO:0000256" key="4">
    <source>
        <dbReference type="ARBA" id="ARBA00022692"/>
    </source>
</evidence>
<evidence type="ECO:0000256" key="3">
    <source>
        <dbReference type="ARBA" id="ARBA00022448"/>
    </source>
</evidence>
<comment type="subcellular location">
    <subcellularLocation>
        <location evidence="1">Mitochondrion membrane</location>
        <topology evidence="1">Multi-pass membrane protein</topology>
    </subcellularLocation>
</comment>
<evidence type="ECO:0000313" key="11">
    <source>
        <dbReference type="Proteomes" id="UP000009168"/>
    </source>
</evidence>
<feature type="repeat" description="Solcar" evidence="8">
    <location>
        <begin position="21"/>
        <end position="103"/>
    </location>
</feature>
<accession>Q23G56</accession>
<evidence type="ECO:0000256" key="2">
    <source>
        <dbReference type="ARBA" id="ARBA00006375"/>
    </source>
</evidence>
<dbReference type="KEGG" id="tet:TTHERM_00077080"/>
<evidence type="ECO:0000256" key="8">
    <source>
        <dbReference type="PROSITE-ProRule" id="PRU00282"/>
    </source>
</evidence>
<dbReference type="InterPro" id="IPR023395">
    <property type="entry name" value="MCP_dom_sf"/>
</dbReference>
<evidence type="ECO:0000256" key="1">
    <source>
        <dbReference type="ARBA" id="ARBA00004225"/>
    </source>
</evidence>
<dbReference type="Gene3D" id="1.50.40.10">
    <property type="entry name" value="Mitochondrial carrier domain"/>
    <property type="match status" value="2"/>
</dbReference>
<evidence type="ECO:0000313" key="10">
    <source>
        <dbReference type="EMBL" id="EAR95404.2"/>
    </source>
</evidence>
<dbReference type="RefSeq" id="XP_001015649.2">
    <property type="nucleotide sequence ID" value="XM_001015649.3"/>
</dbReference>
<keyword evidence="7 8" id="KW-0472">Membrane</keyword>
<dbReference type="GO" id="GO:0031966">
    <property type="term" value="C:mitochondrial membrane"/>
    <property type="evidence" value="ECO:0007669"/>
    <property type="project" value="UniProtKB-SubCell"/>
</dbReference>
<dbReference type="PROSITE" id="PS50920">
    <property type="entry name" value="SOLCAR"/>
    <property type="match status" value="3"/>
</dbReference>
<evidence type="ECO:0000256" key="6">
    <source>
        <dbReference type="ARBA" id="ARBA00023128"/>
    </source>
</evidence>
<keyword evidence="5" id="KW-1133">Transmembrane helix</keyword>
<feature type="repeat" description="Solcar" evidence="8">
    <location>
        <begin position="111"/>
        <end position="192"/>
    </location>
</feature>
<dbReference type="OrthoDB" id="43906at2759"/>
<dbReference type="PANTHER" id="PTHR45758:SF4">
    <property type="entry name" value="MITOFERRIN-1"/>
    <property type="match status" value="1"/>
</dbReference>
<keyword evidence="3 9" id="KW-0813">Transport</keyword>
<evidence type="ECO:0000256" key="9">
    <source>
        <dbReference type="RuleBase" id="RU000488"/>
    </source>
</evidence>
<protein>
    <submittedName>
        <fullName evidence="10">Carrier protein</fullName>
    </submittedName>
</protein>
<feature type="repeat" description="Solcar" evidence="8">
    <location>
        <begin position="199"/>
        <end position="342"/>
    </location>
</feature>
<dbReference type="PANTHER" id="PTHR45758">
    <property type="entry name" value="MITOFERRIN-1-RELATED"/>
    <property type="match status" value="1"/>
</dbReference>
<dbReference type="Pfam" id="PF00153">
    <property type="entry name" value="Mito_carr"/>
    <property type="match status" value="4"/>
</dbReference>
<keyword evidence="4 8" id="KW-0812">Transmembrane</keyword>
<organism evidence="10 11">
    <name type="scientific">Tetrahymena thermophila (strain SB210)</name>
    <dbReference type="NCBI Taxonomy" id="312017"/>
    <lineage>
        <taxon>Eukaryota</taxon>
        <taxon>Sar</taxon>
        <taxon>Alveolata</taxon>
        <taxon>Ciliophora</taxon>
        <taxon>Intramacronucleata</taxon>
        <taxon>Oligohymenophorea</taxon>
        <taxon>Hymenostomatida</taxon>
        <taxon>Tetrahymenina</taxon>
        <taxon>Tetrahymenidae</taxon>
        <taxon>Tetrahymena</taxon>
    </lineage>
</organism>
<dbReference type="GO" id="GO:0015093">
    <property type="term" value="F:ferrous iron transmembrane transporter activity"/>
    <property type="evidence" value="ECO:0007669"/>
    <property type="project" value="TreeGrafter"/>
</dbReference>
<reference evidence="11" key="1">
    <citation type="journal article" date="2006" name="PLoS Biol.">
        <title>Macronuclear genome sequence of the ciliate Tetrahymena thermophila, a model eukaryote.</title>
        <authorList>
            <person name="Eisen J.A."/>
            <person name="Coyne R.S."/>
            <person name="Wu M."/>
            <person name="Wu D."/>
            <person name="Thiagarajan M."/>
            <person name="Wortman J.R."/>
            <person name="Badger J.H."/>
            <person name="Ren Q."/>
            <person name="Amedeo P."/>
            <person name="Jones K.M."/>
            <person name="Tallon L.J."/>
            <person name="Delcher A.L."/>
            <person name="Salzberg S.L."/>
            <person name="Silva J.C."/>
            <person name="Haas B.J."/>
            <person name="Majoros W.H."/>
            <person name="Farzad M."/>
            <person name="Carlton J.M."/>
            <person name="Smith R.K. Jr."/>
            <person name="Garg J."/>
            <person name="Pearlman R.E."/>
            <person name="Karrer K.M."/>
            <person name="Sun L."/>
            <person name="Manning G."/>
            <person name="Elde N.C."/>
            <person name="Turkewitz A.P."/>
            <person name="Asai D.J."/>
            <person name="Wilkes D.E."/>
            <person name="Wang Y."/>
            <person name="Cai H."/>
            <person name="Collins K."/>
            <person name="Stewart B.A."/>
            <person name="Lee S.R."/>
            <person name="Wilamowska K."/>
            <person name="Weinberg Z."/>
            <person name="Ruzzo W.L."/>
            <person name="Wloga D."/>
            <person name="Gaertig J."/>
            <person name="Frankel J."/>
            <person name="Tsao C.-C."/>
            <person name="Gorovsky M.A."/>
            <person name="Keeling P.J."/>
            <person name="Waller R.F."/>
            <person name="Patron N.J."/>
            <person name="Cherry J.M."/>
            <person name="Stover N.A."/>
            <person name="Krieger C.J."/>
            <person name="del Toro C."/>
            <person name="Ryder H.F."/>
            <person name="Williamson S.C."/>
            <person name="Barbeau R.A."/>
            <person name="Hamilton E.P."/>
            <person name="Orias E."/>
        </authorList>
    </citation>
    <scope>NUCLEOTIDE SEQUENCE [LARGE SCALE GENOMIC DNA]</scope>
    <source>
        <strain evidence="11">SB210</strain>
    </source>
</reference>
<dbReference type="SUPFAM" id="SSF103506">
    <property type="entry name" value="Mitochondrial carrier"/>
    <property type="match status" value="1"/>
</dbReference>